<gene>
    <name evidence="1" type="ORF">P691DRAFT_609616</name>
</gene>
<dbReference type="EMBL" id="MU152956">
    <property type="protein sequence ID" value="KAF9440039.1"/>
    <property type="molecule type" value="Genomic_DNA"/>
</dbReference>
<proteinExistence type="predicted"/>
<accession>A0A9P5WY22</accession>
<feature type="non-terminal residue" evidence="1">
    <location>
        <position position="1"/>
    </location>
</feature>
<name>A0A9P5WY22_9AGAR</name>
<organism evidence="1 2">
    <name type="scientific">Macrolepiota fuliginosa MF-IS2</name>
    <dbReference type="NCBI Taxonomy" id="1400762"/>
    <lineage>
        <taxon>Eukaryota</taxon>
        <taxon>Fungi</taxon>
        <taxon>Dikarya</taxon>
        <taxon>Basidiomycota</taxon>
        <taxon>Agaricomycotina</taxon>
        <taxon>Agaricomycetes</taxon>
        <taxon>Agaricomycetidae</taxon>
        <taxon>Agaricales</taxon>
        <taxon>Agaricineae</taxon>
        <taxon>Agaricaceae</taxon>
        <taxon>Macrolepiota</taxon>
    </lineage>
</organism>
<feature type="non-terminal residue" evidence="1">
    <location>
        <position position="99"/>
    </location>
</feature>
<reference evidence="1" key="1">
    <citation type="submission" date="2020-11" db="EMBL/GenBank/DDBJ databases">
        <authorList>
            <consortium name="DOE Joint Genome Institute"/>
            <person name="Ahrendt S."/>
            <person name="Riley R."/>
            <person name="Andreopoulos W."/>
            <person name="Labutti K."/>
            <person name="Pangilinan J."/>
            <person name="Ruiz-Duenas F.J."/>
            <person name="Barrasa J.M."/>
            <person name="Sanchez-Garcia M."/>
            <person name="Camarero S."/>
            <person name="Miyauchi S."/>
            <person name="Serrano A."/>
            <person name="Linde D."/>
            <person name="Babiker R."/>
            <person name="Drula E."/>
            <person name="Ayuso-Fernandez I."/>
            <person name="Pacheco R."/>
            <person name="Padilla G."/>
            <person name="Ferreira P."/>
            <person name="Barriuso J."/>
            <person name="Kellner H."/>
            <person name="Castanera R."/>
            <person name="Alfaro M."/>
            <person name="Ramirez L."/>
            <person name="Pisabarro A.G."/>
            <person name="Kuo A."/>
            <person name="Tritt A."/>
            <person name="Lipzen A."/>
            <person name="He G."/>
            <person name="Yan M."/>
            <person name="Ng V."/>
            <person name="Cullen D."/>
            <person name="Martin F."/>
            <person name="Rosso M.-N."/>
            <person name="Henrissat B."/>
            <person name="Hibbett D."/>
            <person name="Martinez A.T."/>
            <person name="Grigoriev I.V."/>
        </authorList>
    </citation>
    <scope>NUCLEOTIDE SEQUENCE</scope>
    <source>
        <strain evidence="1">MF-IS2</strain>
    </source>
</reference>
<dbReference type="AlphaFoldDB" id="A0A9P5WY22"/>
<sequence>NPFIHERLRAMASVIHLYTALLSKTYQKWIDSSCQAALSQGCGDTSWPRCLHSWGQKYIQHPSIPQNPYRQWSGSYIDNEDLAAEIHTYLEGLGDTIHA</sequence>
<comment type="caution">
    <text evidence="1">The sequence shown here is derived from an EMBL/GenBank/DDBJ whole genome shotgun (WGS) entry which is preliminary data.</text>
</comment>
<protein>
    <submittedName>
        <fullName evidence="1">Uncharacterized protein</fullName>
    </submittedName>
</protein>
<evidence type="ECO:0000313" key="2">
    <source>
        <dbReference type="Proteomes" id="UP000807342"/>
    </source>
</evidence>
<evidence type="ECO:0000313" key="1">
    <source>
        <dbReference type="EMBL" id="KAF9440039.1"/>
    </source>
</evidence>
<dbReference type="OrthoDB" id="6511194at2759"/>
<keyword evidence="2" id="KW-1185">Reference proteome</keyword>
<dbReference type="Proteomes" id="UP000807342">
    <property type="component" value="Unassembled WGS sequence"/>
</dbReference>